<dbReference type="EMBL" id="JACCAU010000001">
    <property type="protein sequence ID" value="NYH18011.1"/>
    <property type="molecule type" value="Genomic_DNA"/>
</dbReference>
<dbReference type="AlphaFoldDB" id="A0A7Y9WC20"/>
<proteinExistence type="predicted"/>
<organism evidence="1 2">
    <name type="scientific">Paraburkholderia bryophila</name>
    <dbReference type="NCBI Taxonomy" id="420952"/>
    <lineage>
        <taxon>Bacteria</taxon>
        <taxon>Pseudomonadati</taxon>
        <taxon>Pseudomonadota</taxon>
        <taxon>Betaproteobacteria</taxon>
        <taxon>Burkholderiales</taxon>
        <taxon>Burkholderiaceae</taxon>
        <taxon>Paraburkholderia</taxon>
    </lineage>
</organism>
<reference evidence="1 2" key="1">
    <citation type="submission" date="2020-07" db="EMBL/GenBank/DDBJ databases">
        <title>Exploring microbial biodiversity for novel pathways involved in the catabolism of aromatic compounds derived from lignin.</title>
        <authorList>
            <person name="Elkins J."/>
        </authorList>
    </citation>
    <scope>NUCLEOTIDE SEQUENCE [LARGE SCALE GENOMIC DNA]</scope>
    <source>
        <strain evidence="1 2">H2C3B</strain>
    </source>
</reference>
<name>A0A7Y9WC20_9BURK</name>
<sequence length="65" mass="6862">MLLISGRVRVHIQFTVGAGFGQFGLHLSARLRGVIRRGADAVGGNRRVRIPIQFAVGAGPAPCPL</sequence>
<evidence type="ECO:0000313" key="2">
    <source>
        <dbReference type="Proteomes" id="UP000572540"/>
    </source>
</evidence>
<accession>A0A7Y9WC20</accession>
<evidence type="ECO:0000313" key="1">
    <source>
        <dbReference type="EMBL" id="NYH18011.1"/>
    </source>
</evidence>
<gene>
    <name evidence="1" type="ORF">GGD41_005239</name>
</gene>
<comment type="caution">
    <text evidence="1">The sequence shown here is derived from an EMBL/GenBank/DDBJ whole genome shotgun (WGS) entry which is preliminary data.</text>
</comment>
<dbReference type="Proteomes" id="UP000572540">
    <property type="component" value="Unassembled WGS sequence"/>
</dbReference>
<protein>
    <submittedName>
        <fullName evidence="1">Uncharacterized protein</fullName>
    </submittedName>
</protein>